<gene>
    <name evidence="2" type="ORF">GCM10008106_23410</name>
</gene>
<dbReference type="Proteomes" id="UP000642809">
    <property type="component" value="Unassembled WGS sequence"/>
</dbReference>
<dbReference type="RefSeq" id="WP_189582601.1">
    <property type="nucleotide sequence ID" value="NZ_BMYF01000014.1"/>
</dbReference>
<organism evidence="2 3">
    <name type="scientific">Mongoliitalea lutea</name>
    <dbReference type="NCBI Taxonomy" id="849756"/>
    <lineage>
        <taxon>Bacteria</taxon>
        <taxon>Pseudomonadati</taxon>
        <taxon>Bacteroidota</taxon>
        <taxon>Cytophagia</taxon>
        <taxon>Cytophagales</taxon>
        <taxon>Cyclobacteriaceae</taxon>
        <taxon>Mongoliitalea</taxon>
    </lineage>
</organism>
<sequence length="126" mass="14069">MTNKELQKKAEELEQTLKMQLSIARNESGDYIKMGAVLLGSAMIAAATVKILGSKKKKKTEKVLQVLEKEGLLDEELQHRLTQKNQPGLMGRIGMALLPIAMNYGREFLIKRLNEQDSVAPSEDES</sequence>
<keyword evidence="1" id="KW-0472">Membrane</keyword>
<reference evidence="2" key="1">
    <citation type="journal article" date="2014" name="Int. J. Syst. Evol. Microbiol.">
        <title>Complete genome sequence of Corynebacterium casei LMG S-19264T (=DSM 44701T), isolated from a smear-ripened cheese.</title>
        <authorList>
            <consortium name="US DOE Joint Genome Institute (JGI-PGF)"/>
            <person name="Walter F."/>
            <person name="Albersmeier A."/>
            <person name="Kalinowski J."/>
            <person name="Ruckert C."/>
        </authorList>
    </citation>
    <scope>NUCLEOTIDE SEQUENCE</scope>
    <source>
        <strain evidence="2">KCTC 23224</strain>
    </source>
</reference>
<accession>A0A8J3G608</accession>
<evidence type="ECO:0000256" key="1">
    <source>
        <dbReference type="SAM" id="Phobius"/>
    </source>
</evidence>
<evidence type="ECO:0000313" key="2">
    <source>
        <dbReference type="EMBL" id="GHB41745.1"/>
    </source>
</evidence>
<dbReference type="EMBL" id="BMYF01000014">
    <property type="protein sequence ID" value="GHB41745.1"/>
    <property type="molecule type" value="Genomic_DNA"/>
</dbReference>
<comment type="caution">
    <text evidence="2">The sequence shown here is derived from an EMBL/GenBank/DDBJ whole genome shotgun (WGS) entry which is preliminary data.</text>
</comment>
<keyword evidence="3" id="KW-1185">Reference proteome</keyword>
<keyword evidence="1" id="KW-1133">Transmembrane helix</keyword>
<reference evidence="2" key="2">
    <citation type="submission" date="2020-09" db="EMBL/GenBank/DDBJ databases">
        <authorList>
            <person name="Sun Q."/>
            <person name="Kim S."/>
        </authorList>
    </citation>
    <scope>NUCLEOTIDE SEQUENCE</scope>
    <source>
        <strain evidence="2">KCTC 23224</strain>
    </source>
</reference>
<protein>
    <submittedName>
        <fullName evidence="2">Uncharacterized protein</fullName>
    </submittedName>
</protein>
<dbReference type="AlphaFoldDB" id="A0A8J3G608"/>
<name>A0A8J3G608_9BACT</name>
<proteinExistence type="predicted"/>
<keyword evidence="1" id="KW-0812">Transmembrane</keyword>
<feature type="transmembrane region" description="Helical" evidence="1">
    <location>
        <begin position="31"/>
        <end position="52"/>
    </location>
</feature>
<evidence type="ECO:0000313" key="3">
    <source>
        <dbReference type="Proteomes" id="UP000642809"/>
    </source>
</evidence>